<dbReference type="Gene3D" id="2.40.160.20">
    <property type="match status" value="1"/>
</dbReference>
<proteinExistence type="predicted"/>
<organism evidence="3 4">
    <name type="scientific">Mariniflexile jejuense</name>
    <dbReference type="NCBI Taxonomy" id="1173582"/>
    <lineage>
        <taxon>Bacteria</taxon>
        <taxon>Pseudomonadati</taxon>
        <taxon>Bacteroidota</taxon>
        <taxon>Flavobacteriia</taxon>
        <taxon>Flavobacteriales</taxon>
        <taxon>Flavobacteriaceae</taxon>
        <taxon>Mariniflexile</taxon>
    </lineage>
</organism>
<accession>A0ABW3JMU0</accession>
<keyword evidence="1" id="KW-0732">Signal</keyword>
<evidence type="ECO:0000313" key="3">
    <source>
        <dbReference type="EMBL" id="MFD0991480.1"/>
    </source>
</evidence>
<evidence type="ECO:0000259" key="2">
    <source>
        <dbReference type="Pfam" id="PF13505"/>
    </source>
</evidence>
<gene>
    <name evidence="3" type="ORF">ACFQ1R_15380</name>
</gene>
<sequence>MKTKHTLVFLFFISLTTFSQNKKFSVEVNYPLGMSNGFENLSGIIDASINYRFATSELFSYGASVTFDYLKGDINFSNQDLNRNFFFYHFDGFAEMTIPSAEKLHPFAGAGLTLLNYDYQYLSGTNEFPTIETRKEKDLGFNIKLGIQYDLNNNLFIQTYFHSIRTFNKSDFNNETIGVNYNQLKIGLGLRF</sequence>
<keyword evidence="4" id="KW-1185">Reference proteome</keyword>
<comment type="caution">
    <text evidence="3">The sequence shown here is derived from an EMBL/GenBank/DDBJ whole genome shotgun (WGS) entry which is preliminary data.</text>
</comment>
<evidence type="ECO:0000313" key="4">
    <source>
        <dbReference type="Proteomes" id="UP001597061"/>
    </source>
</evidence>
<feature type="domain" description="Outer membrane protein beta-barrel" evidence="2">
    <location>
        <begin position="7"/>
        <end position="192"/>
    </location>
</feature>
<reference evidence="4" key="1">
    <citation type="journal article" date="2019" name="Int. J. Syst. Evol. Microbiol.">
        <title>The Global Catalogue of Microorganisms (GCM) 10K type strain sequencing project: providing services to taxonomists for standard genome sequencing and annotation.</title>
        <authorList>
            <consortium name="The Broad Institute Genomics Platform"/>
            <consortium name="The Broad Institute Genome Sequencing Center for Infectious Disease"/>
            <person name="Wu L."/>
            <person name="Ma J."/>
        </authorList>
    </citation>
    <scope>NUCLEOTIDE SEQUENCE [LARGE SCALE GENOMIC DNA]</scope>
    <source>
        <strain evidence="4">CCUG 62414</strain>
    </source>
</reference>
<dbReference type="Proteomes" id="UP001597061">
    <property type="component" value="Unassembled WGS sequence"/>
</dbReference>
<evidence type="ECO:0000256" key="1">
    <source>
        <dbReference type="ARBA" id="ARBA00022729"/>
    </source>
</evidence>
<dbReference type="InterPro" id="IPR027385">
    <property type="entry name" value="Beta-barrel_OMP"/>
</dbReference>
<dbReference type="EMBL" id="JBHTJI010000042">
    <property type="protein sequence ID" value="MFD0991480.1"/>
    <property type="molecule type" value="Genomic_DNA"/>
</dbReference>
<dbReference type="RefSeq" id="WP_379927157.1">
    <property type="nucleotide sequence ID" value="NZ_JBHTJI010000042.1"/>
</dbReference>
<dbReference type="Pfam" id="PF13505">
    <property type="entry name" value="OMP_b-brl"/>
    <property type="match status" value="1"/>
</dbReference>
<dbReference type="SUPFAM" id="SSF56925">
    <property type="entry name" value="OMPA-like"/>
    <property type="match status" value="1"/>
</dbReference>
<protein>
    <submittedName>
        <fullName evidence="3">Outer membrane protein</fullName>
    </submittedName>
</protein>
<dbReference type="InterPro" id="IPR011250">
    <property type="entry name" value="OMP/PagP_B-barrel"/>
</dbReference>
<name>A0ABW3JMU0_9FLAO</name>